<dbReference type="Proteomes" id="UP001152799">
    <property type="component" value="Chromosome 7"/>
</dbReference>
<keyword evidence="1" id="KW-0472">Membrane</keyword>
<sequence length="214" mass="24473">MANGTIVLNRTRVSDMSDIKNITMYLTSYRNTIFRDISFYVYGIVLKLIPCILLVLLSTLLVIELFKAKQRRKLLHAHSNETKLLKKKTNQKHVDKEKQFNRTTKMLLAVLLLFLMAEFPQAMMGLLLHILGEKFSEECYGPLDKHVNKKYVLELVARFRETGSVLGKKHVRPAVVNNEVMQVAVLGQLHARPGMSVRQLASATGLSKRVFTEF</sequence>
<dbReference type="Pfam" id="PF10324">
    <property type="entry name" value="7TM_GPCR_Srw"/>
    <property type="match status" value="1"/>
</dbReference>
<evidence type="ECO:0000313" key="3">
    <source>
        <dbReference type="Proteomes" id="UP001152799"/>
    </source>
</evidence>
<dbReference type="PANTHER" id="PTHR46273">
    <property type="entry name" value="MYOSUPPRESSIN RECEPTOR 1, ISOFORM B-RELATED"/>
    <property type="match status" value="1"/>
</dbReference>
<accession>A0A9N9N0D0</accession>
<reference evidence="2" key="1">
    <citation type="submission" date="2022-01" db="EMBL/GenBank/DDBJ databases">
        <authorList>
            <person name="King R."/>
        </authorList>
    </citation>
    <scope>NUCLEOTIDE SEQUENCE</scope>
</reference>
<gene>
    <name evidence="2" type="ORF">CEUTPL_LOCUS11796</name>
</gene>
<dbReference type="Gene3D" id="1.20.1070.10">
    <property type="entry name" value="Rhodopsin 7-helix transmembrane proteins"/>
    <property type="match status" value="1"/>
</dbReference>
<feature type="transmembrane region" description="Helical" evidence="1">
    <location>
        <begin position="39"/>
        <end position="63"/>
    </location>
</feature>
<dbReference type="GO" id="GO:0005886">
    <property type="term" value="C:plasma membrane"/>
    <property type="evidence" value="ECO:0007669"/>
    <property type="project" value="TreeGrafter"/>
</dbReference>
<organism evidence="2 3">
    <name type="scientific">Ceutorhynchus assimilis</name>
    <name type="common">cabbage seed weevil</name>
    <dbReference type="NCBI Taxonomy" id="467358"/>
    <lineage>
        <taxon>Eukaryota</taxon>
        <taxon>Metazoa</taxon>
        <taxon>Ecdysozoa</taxon>
        <taxon>Arthropoda</taxon>
        <taxon>Hexapoda</taxon>
        <taxon>Insecta</taxon>
        <taxon>Pterygota</taxon>
        <taxon>Neoptera</taxon>
        <taxon>Endopterygota</taxon>
        <taxon>Coleoptera</taxon>
        <taxon>Polyphaga</taxon>
        <taxon>Cucujiformia</taxon>
        <taxon>Curculionidae</taxon>
        <taxon>Ceutorhynchinae</taxon>
        <taxon>Ceutorhynchus</taxon>
    </lineage>
</organism>
<dbReference type="InterPro" id="IPR019427">
    <property type="entry name" value="7TM_GPCR_serpentine_rcpt_Srw"/>
</dbReference>
<dbReference type="SUPFAM" id="SSF81321">
    <property type="entry name" value="Family A G protein-coupled receptor-like"/>
    <property type="match status" value="1"/>
</dbReference>
<keyword evidence="3" id="KW-1185">Reference proteome</keyword>
<dbReference type="OrthoDB" id="6752614at2759"/>
<feature type="transmembrane region" description="Helical" evidence="1">
    <location>
        <begin position="106"/>
        <end position="131"/>
    </location>
</feature>
<name>A0A9N9N0D0_9CUCU</name>
<keyword evidence="1" id="KW-0812">Transmembrane</keyword>
<dbReference type="GO" id="GO:0008528">
    <property type="term" value="F:G protein-coupled peptide receptor activity"/>
    <property type="evidence" value="ECO:0007669"/>
    <property type="project" value="InterPro"/>
</dbReference>
<dbReference type="InterPro" id="IPR053219">
    <property type="entry name" value="GPCR_Dmsr-1"/>
</dbReference>
<dbReference type="EMBL" id="OU892283">
    <property type="protein sequence ID" value="CAG9771360.1"/>
    <property type="molecule type" value="Genomic_DNA"/>
</dbReference>
<evidence type="ECO:0000256" key="1">
    <source>
        <dbReference type="SAM" id="Phobius"/>
    </source>
</evidence>
<dbReference type="AlphaFoldDB" id="A0A9N9N0D0"/>
<evidence type="ECO:0000313" key="2">
    <source>
        <dbReference type="EMBL" id="CAG9771360.1"/>
    </source>
</evidence>
<dbReference type="PANTHER" id="PTHR46273:SF4">
    <property type="entry name" value="AT19640P"/>
    <property type="match status" value="1"/>
</dbReference>
<keyword evidence="1" id="KW-1133">Transmembrane helix</keyword>
<proteinExistence type="predicted"/>
<protein>
    <submittedName>
        <fullName evidence="2">Uncharacterized protein</fullName>
    </submittedName>
</protein>